<keyword evidence="1" id="KW-0472">Membrane</keyword>
<protein>
    <submittedName>
        <fullName evidence="2">Uncharacterized protein</fullName>
    </submittedName>
</protein>
<keyword evidence="1" id="KW-1133">Transmembrane helix</keyword>
<comment type="caution">
    <text evidence="2">The sequence shown here is derived from an EMBL/GenBank/DDBJ whole genome shotgun (WGS) entry which is preliminary data.</text>
</comment>
<keyword evidence="3" id="KW-1185">Reference proteome</keyword>
<dbReference type="Proteomes" id="UP000813385">
    <property type="component" value="Unassembled WGS sequence"/>
</dbReference>
<accession>A0A8K0T3V2</accession>
<dbReference type="AlphaFoldDB" id="A0A8K0T3V2"/>
<gene>
    <name evidence="2" type="ORF">B0T11DRAFT_321636</name>
</gene>
<reference evidence="2" key="1">
    <citation type="journal article" date="2021" name="Nat. Commun.">
        <title>Genetic determinants of endophytism in the Arabidopsis root mycobiome.</title>
        <authorList>
            <person name="Mesny F."/>
            <person name="Miyauchi S."/>
            <person name="Thiergart T."/>
            <person name="Pickel B."/>
            <person name="Atanasova L."/>
            <person name="Karlsson M."/>
            <person name="Huettel B."/>
            <person name="Barry K.W."/>
            <person name="Haridas S."/>
            <person name="Chen C."/>
            <person name="Bauer D."/>
            <person name="Andreopoulos W."/>
            <person name="Pangilinan J."/>
            <person name="LaButti K."/>
            <person name="Riley R."/>
            <person name="Lipzen A."/>
            <person name="Clum A."/>
            <person name="Drula E."/>
            <person name="Henrissat B."/>
            <person name="Kohler A."/>
            <person name="Grigoriev I.V."/>
            <person name="Martin F.M."/>
            <person name="Hacquard S."/>
        </authorList>
    </citation>
    <scope>NUCLEOTIDE SEQUENCE</scope>
    <source>
        <strain evidence="2">MPI-CAGE-AT-0016</strain>
    </source>
</reference>
<dbReference type="EMBL" id="JAGPXD010000006">
    <property type="protein sequence ID" value="KAH7349810.1"/>
    <property type="molecule type" value="Genomic_DNA"/>
</dbReference>
<dbReference type="OrthoDB" id="4436466at2759"/>
<evidence type="ECO:0000313" key="3">
    <source>
        <dbReference type="Proteomes" id="UP000813385"/>
    </source>
</evidence>
<name>A0A8K0T3V2_9PEZI</name>
<organism evidence="2 3">
    <name type="scientific">Plectosphaerella cucumerina</name>
    <dbReference type="NCBI Taxonomy" id="40658"/>
    <lineage>
        <taxon>Eukaryota</taxon>
        <taxon>Fungi</taxon>
        <taxon>Dikarya</taxon>
        <taxon>Ascomycota</taxon>
        <taxon>Pezizomycotina</taxon>
        <taxon>Sordariomycetes</taxon>
        <taxon>Hypocreomycetidae</taxon>
        <taxon>Glomerellales</taxon>
        <taxon>Plectosphaerellaceae</taxon>
        <taxon>Plectosphaerella</taxon>
    </lineage>
</organism>
<feature type="transmembrane region" description="Helical" evidence="1">
    <location>
        <begin position="20"/>
        <end position="38"/>
    </location>
</feature>
<proteinExistence type="predicted"/>
<evidence type="ECO:0000313" key="2">
    <source>
        <dbReference type="EMBL" id="KAH7349810.1"/>
    </source>
</evidence>
<keyword evidence="1" id="KW-0812">Transmembrane</keyword>
<sequence length="244" mass="27373">MASQSTKWFSATFRRNLLRASQLAVGVPVVGFGGLYLWTRRCSFEPFGPTLSPLYQHPVLKIINPRNNPSSDDCCVRPVPFSEIKPELLDDARRGGSRLIEAFSGGMWGGYGYEIQRNLMHLTKDESNSSDLWEKKEILNNTFEPRTVVTNHFLVLEKTPSALTFRGCFGPKQTTMTPQELDNLFELSATVDEGKKVVEFRLKCITFDGTDLTAREDPFGGFPGLLHRQYAKLLVESAAGNCML</sequence>
<evidence type="ECO:0000256" key="1">
    <source>
        <dbReference type="SAM" id="Phobius"/>
    </source>
</evidence>